<name>A0A0A8USG4_LEGHA</name>
<sequence length="127" mass="14803">MKAQVSVTRSSKTSGNCIEQVNKLFLKFSTFYGHIWRSQFKNEAYSNFARQEWSKALEGFDVQLIEQAIDECLKNREMPPALAQFIECCKQLSSRKKQCFHREPYKPCDPVVANTYLKKIKAILNMK</sequence>
<dbReference type="PATRIC" id="fig|449.7.peg.2544"/>
<dbReference type="HOGENOM" id="CLU_132593_0_0_6"/>
<dbReference type="EMBL" id="LN681225">
    <property type="protein sequence ID" value="CEK11648.1"/>
    <property type="molecule type" value="Genomic_DNA"/>
</dbReference>
<dbReference type="STRING" id="449.LHA_2645"/>
<keyword evidence="2" id="KW-1185">Reference proteome</keyword>
<dbReference type="Proteomes" id="UP000032803">
    <property type="component" value="Chromosome I"/>
</dbReference>
<evidence type="ECO:0000313" key="2">
    <source>
        <dbReference type="Proteomes" id="UP000032803"/>
    </source>
</evidence>
<evidence type="ECO:0000313" key="1">
    <source>
        <dbReference type="EMBL" id="CEK11648.1"/>
    </source>
</evidence>
<protein>
    <recommendedName>
        <fullName evidence="3">Vir protein</fullName>
    </recommendedName>
</protein>
<reference evidence="2" key="1">
    <citation type="submission" date="2014-09" db="EMBL/GenBank/DDBJ databases">
        <authorList>
            <person name="Gomez-Valero L."/>
        </authorList>
    </citation>
    <scope>NUCLEOTIDE SEQUENCE [LARGE SCALE GENOMIC DNA]</scope>
    <source>
        <strain evidence="2">ATCC35250</strain>
    </source>
</reference>
<dbReference type="AlphaFoldDB" id="A0A0A8USG4"/>
<dbReference type="KEGG" id="lha:LHA_2645"/>
<organism evidence="1 2">
    <name type="scientific">Legionella hackeliae</name>
    <dbReference type="NCBI Taxonomy" id="449"/>
    <lineage>
        <taxon>Bacteria</taxon>
        <taxon>Pseudomonadati</taxon>
        <taxon>Pseudomonadota</taxon>
        <taxon>Gammaproteobacteria</taxon>
        <taxon>Legionellales</taxon>
        <taxon>Legionellaceae</taxon>
        <taxon>Legionella</taxon>
    </lineage>
</organism>
<gene>
    <name evidence="1" type="ORF">LHA_2645</name>
</gene>
<evidence type="ECO:0008006" key="3">
    <source>
        <dbReference type="Google" id="ProtNLM"/>
    </source>
</evidence>
<accession>A0A0A8USG4</accession>
<proteinExistence type="predicted"/>